<dbReference type="FunFam" id="2.40.10.10:FF:000068">
    <property type="entry name" value="transmembrane protease serine 2"/>
    <property type="match status" value="1"/>
</dbReference>
<name>A0A1A6GL49_NEOLE</name>
<dbReference type="OrthoDB" id="546450at2759"/>
<evidence type="ECO:0000256" key="5">
    <source>
        <dbReference type="ARBA" id="ARBA00022825"/>
    </source>
</evidence>
<dbReference type="EMBL" id="LZPO01087211">
    <property type="protein sequence ID" value="OBS66599.1"/>
    <property type="molecule type" value="Genomic_DNA"/>
</dbReference>
<evidence type="ECO:0000256" key="9">
    <source>
        <dbReference type="SAM" id="MobiDB-lite"/>
    </source>
</evidence>
<dbReference type="InterPro" id="IPR009003">
    <property type="entry name" value="Peptidase_S1_PA"/>
</dbReference>
<dbReference type="GO" id="GO:0006508">
    <property type="term" value="P:proteolysis"/>
    <property type="evidence" value="ECO:0007669"/>
    <property type="project" value="UniProtKB-KW"/>
</dbReference>
<keyword evidence="3" id="KW-0645">Protease</keyword>
<proteinExistence type="inferred from homology"/>
<gene>
    <name evidence="11" type="ORF">A6R68_04866</name>
</gene>
<dbReference type="PROSITE" id="PS50240">
    <property type="entry name" value="TRYPSIN_DOM"/>
    <property type="match status" value="1"/>
</dbReference>
<reference evidence="11 12" key="1">
    <citation type="submission" date="2016-06" db="EMBL/GenBank/DDBJ databases">
        <title>The Draft Genome Sequence and Annotation of the Desert Woodrat Neotoma lepida.</title>
        <authorList>
            <person name="Campbell M."/>
            <person name="Oakeson K.F."/>
            <person name="Yandell M."/>
            <person name="Halpert J.R."/>
            <person name="Dearing D."/>
        </authorList>
    </citation>
    <scope>NUCLEOTIDE SEQUENCE [LARGE SCALE GENOMIC DNA]</scope>
    <source>
        <strain evidence="11">417</strain>
        <tissue evidence="11">Liver</tissue>
    </source>
</reference>
<evidence type="ECO:0000256" key="2">
    <source>
        <dbReference type="ARBA" id="ARBA00012502"/>
    </source>
</evidence>
<dbReference type="InterPro" id="IPR001314">
    <property type="entry name" value="Peptidase_S1A"/>
</dbReference>
<dbReference type="Pfam" id="PF00089">
    <property type="entry name" value="Trypsin"/>
    <property type="match status" value="1"/>
</dbReference>
<accession>A0A1A6GL49</accession>
<dbReference type="InterPro" id="IPR002569">
    <property type="entry name" value="Met_Sox_Rdtase_MsrA_dom"/>
</dbReference>
<dbReference type="PANTHER" id="PTHR24253">
    <property type="entry name" value="TRANSMEMBRANE PROTEASE SERINE"/>
    <property type="match status" value="1"/>
</dbReference>
<dbReference type="SUPFAM" id="SSF55068">
    <property type="entry name" value="Peptide methionine sulfoxide reductase"/>
    <property type="match status" value="1"/>
</dbReference>
<keyword evidence="7" id="KW-1015">Disulfide bond</keyword>
<keyword evidence="5" id="KW-0720">Serine protease</keyword>
<evidence type="ECO:0000256" key="4">
    <source>
        <dbReference type="ARBA" id="ARBA00022801"/>
    </source>
</evidence>
<protein>
    <recommendedName>
        <fullName evidence="2">peptide-methionine (S)-S-oxide reductase</fullName>
        <ecNumber evidence="2">1.8.4.11</ecNumber>
    </recommendedName>
    <alternativeName>
        <fullName evidence="8">Peptide-methionine (S)-S-oxide reductase</fullName>
    </alternativeName>
</protein>
<dbReference type="PRINTS" id="PR00722">
    <property type="entry name" value="CHYMOTRYPSIN"/>
</dbReference>
<dbReference type="STRING" id="56216.A0A1A6GL49"/>
<keyword evidence="12" id="KW-1185">Reference proteome</keyword>
<evidence type="ECO:0000256" key="3">
    <source>
        <dbReference type="ARBA" id="ARBA00022670"/>
    </source>
</evidence>
<feature type="domain" description="Peptidase S1" evidence="10">
    <location>
        <begin position="227"/>
        <end position="385"/>
    </location>
</feature>
<evidence type="ECO:0000313" key="12">
    <source>
        <dbReference type="Proteomes" id="UP000092124"/>
    </source>
</evidence>
<dbReference type="InterPro" id="IPR036509">
    <property type="entry name" value="Met_Sox_Rdtase_MsrA_sf"/>
</dbReference>
<dbReference type="GO" id="GO:0008113">
    <property type="term" value="F:peptide-methionine (S)-S-oxide reductase activity"/>
    <property type="evidence" value="ECO:0007669"/>
    <property type="project" value="UniProtKB-EC"/>
</dbReference>
<evidence type="ECO:0000259" key="10">
    <source>
        <dbReference type="PROSITE" id="PS50240"/>
    </source>
</evidence>
<dbReference type="Gene3D" id="2.40.10.10">
    <property type="entry name" value="Trypsin-like serine proteases"/>
    <property type="match status" value="2"/>
</dbReference>
<dbReference type="Proteomes" id="UP000092124">
    <property type="component" value="Unassembled WGS sequence"/>
</dbReference>
<dbReference type="EC" id="1.8.4.11" evidence="2"/>
<dbReference type="Pfam" id="PF01625">
    <property type="entry name" value="PMSR"/>
    <property type="match status" value="1"/>
</dbReference>
<dbReference type="AlphaFoldDB" id="A0A1A6GL49"/>
<dbReference type="InterPro" id="IPR043504">
    <property type="entry name" value="Peptidase_S1_PA_chymotrypsin"/>
</dbReference>
<keyword evidence="4" id="KW-0378">Hydrolase</keyword>
<evidence type="ECO:0000256" key="7">
    <source>
        <dbReference type="ARBA" id="ARBA00023157"/>
    </source>
</evidence>
<evidence type="ECO:0000313" key="11">
    <source>
        <dbReference type="EMBL" id="OBS66599.1"/>
    </source>
</evidence>
<dbReference type="CDD" id="cd00190">
    <property type="entry name" value="Tryp_SPc"/>
    <property type="match status" value="1"/>
</dbReference>
<dbReference type="SMART" id="SM00020">
    <property type="entry name" value="Tryp_SPc"/>
    <property type="match status" value="1"/>
</dbReference>
<dbReference type="GO" id="GO:0004252">
    <property type="term" value="F:serine-type endopeptidase activity"/>
    <property type="evidence" value="ECO:0007669"/>
    <property type="project" value="InterPro"/>
</dbReference>
<evidence type="ECO:0000256" key="1">
    <source>
        <dbReference type="ARBA" id="ARBA00005591"/>
    </source>
</evidence>
<organism evidence="11 12">
    <name type="scientific">Neotoma lepida</name>
    <name type="common">Desert woodrat</name>
    <dbReference type="NCBI Taxonomy" id="56216"/>
    <lineage>
        <taxon>Eukaryota</taxon>
        <taxon>Metazoa</taxon>
        <taxon>Chordata</taxon>
        <taxon>Craniata</taxon>
        <taxon>Vertebrata</taxon>
        <taxon>Euteleostomi</taxon>
        <taxon>Mammalia</taxon>
        <taxon>Eutheria</taxon>
        <taxon>Euarchontoglires</taxon>
        <taxon>Glires</taxon>
        <taxon>Rodentia</taxon>
        <taxon>Myomorpha</taxon>
        <taxon>Muroidea</taxon>
        <taxon>Cricetidae</taxon>
        <taxon>Neotominae</taxon>
        <taxon>Neotoma</taxon>
    </lineage>
</organism>
<evidence type="ECO:0000256" key="6">
    <source>
        <dbReference type="ARBA" id="ARBA00023002"/>
    </source>
</evidence>
<evidence type="ECO:0000256" key="8">
    <source>
        <dbReference type="ARBA" id="ARBA00030643"/>
    </source>
</evidence>
<dbReference type="PANTHER" id="PTHR24253:SF90">
    <property type="entry name" value="SERINE PROTEASE 55"/>
    <property type="match status" value="1"/>
</dbReference>
<sequence>MGARAVNPEGVFVKQPDPVVPRPWRRQKRESSSLPAGTGDCVFFHPAERKCTQLAFLWAGSVPSSRPPQSTPPPPICRQQLFLTGVPLSTADGDQNVPEHYCKSTIIPPRLLAFDHNILLIQGGRGVFMPSGVLSKHGFGPITTDIREGQEFYYAEDYHQQYLSKNPDGYCGLGGTGVPHSLMSTGSMNHLLKRFAPLTLDVLLWKKSQGSGKIFRYGLKDNLASKVSIQEMRHHLCGGSIVSEWWILTVAHCFYSEISPTELTVIMGTNDLTTPRTELRVTSIIRHKNFQRYNMDNDIALLLLATPIKFNDLTLPVCLPLQPIPSSWHECWGDSGGPLVCSTESDDRWYQVGIISWGRSCGEKGIPGIYTVLSNYTSWIEKIAQIEGKPLDVKLLRVSGNKKTKGHSQYSKCPALDYPQSCLLPYLLSYVLLRALSNWE</sequence>
<comment type="caution">
    <text evidence="11">The sequence shown here is derived from an EMBL/GenBank/DDBJ whole genome shotgun (WGS) entry which is preliminary data.</text>
</comment>
<feature type="region of interest" description="Disordered" evidence="9">
    <location>
        <begin position="1"/>
        <end position="34"/>
    </location>
</feature>
<dbReference type="Gene3D" id="3.30.1060.10">
    <property type="entry name" value="Peptide methionine sulphoxide reductase MsrA"/>
    <property type="match status" value="1"/>
</dbReference>
<comment type="similarity">
    <text evidence="1">Belongs to the MsrA Met sulfoxide reductase family.</text>
</comment>
<dbReference type="SUPFAM" id="SSF50494">
    <property type="entry name" value="Trypsin-like serine proteases"/>
    <property type="match status" value="1"/>
</dbReference>
<dbReference type="InterPro" id="IPR001254">
    <property type="entry name" value="Trypsin_dom"/>
</dbReference>
<keyword evidence="6" id="KW-0560">Oxidoreductase</keyword>